<comment type="caution">
    <text evidence="2">The sequence shown here is derived from an EMBL/GenBank/DDBJ whole genome shotgun (WGS) entry which is preliminary data.</text>
</comment>
<dbReference type="Proteomes" id="UP000323886">
    <property type="component" value="Unassembled WGS sequence"/>
</dbReference>
<keyword evidence="3" id="KW-1185">Reference proteome</keyword>
<accession>A0A5M6I3P7</accession>
<sequence>MSNYDFNQLIRDVEPSSSIEVIVHEGRALFSVDDCLNNLSIFTNEEAAQWLRRLSDREKIDVPFTEDGEIFSGLTEAGAYRLMVQSDHPGSGPFREWLLREVMPAINLYPEPDTVSWLVDMLAEHLEIRPGAPFDERDKKFDIAFSLSTFYRVVLRSTETTAQPIQDWVFGEIVPAIRREGRYQIPAWQKGLLQSAFSRALRDHSDELKKFVDCLTPSEIADAPVSIRVVSLDDIMD</sequence>
<gene>
    <name evidence="2" type="ORF">F1193_03020</name>
</gene>
<dbReference type="AlphaFoldDB" id="A0A5M6I3P7"/>
<name>A0A5M6I3P7_9HYPH</name>
<organism evidence="2 3">
    <name type="scientific">Blastochloris sulfoviridis</name>
    <dbReference type="NCBI Taxonomy" id="50712"/>
    <lineage>
        <taxon>Bacteria</taxon>
        <taxon>Pseudomonadati</taxon>
        <taxon>Pseudomonadota</taxon>
        <taxon>Alphaproteobacteria</taxon>
        <taxon>Hyphomicrobiales</taxon>
        <taxon>Blastochloridaceae</taxon>
        <taxon>Blastochloris</taxon>
    </lineage>
</organism>
<protein>
    <recommendedName>
        <fullName evidence="1">Bro-N domain-containing protein</fullName>
    </recommendedName>
</protein>
<dbReference type="RefSeq" id="WP_150096202.1">
    <property type="nucleotide sequence ID" value="NZ_VWPL01000004.1"/>
</dbReference>
<proteinExistence type="predicted"/>
<dbReference type="InterPro" id="IPR003497">
    <property type="entry name" value="BRO_N_domain"/>
</dbReference>
<evidence type="ECO:0000259" key="1">
    <source>
        <dbReference type="PROSITE" id="PS51750"/>
    </source>
</evidence>
<dbReference type="SMART" id="SM01040">
    <property type="entry name" value="Bro-N"/>
    <property type="match status" value="1"/>
</dbReference>
<dbReference type="PROSITE" id="PS51750">
    <property type="entry name" value="BRO_N"/>
    <property type="match status" value="1"/>
</dbReference>
<evidence type="ECO:0000313" key="2">
    <source>
        <dbReference type="EMBL" id="KAA5602831.1"/>
    </source>
</evidence>
<dbReference type="EMBL" id="VWPL01000004">
    <property type="protein sequence ID" value="KAA5602831.1"/>
    <property type="molecule type" value="Genomic_DNA"/>
</dbReference>
<reference evidence="2 3" key="1">
    <citation type="submission" date="2019-09" db="EMBL/GenBank/DDBJ databases">
        <title>Draft Whole-Genome sequence of Blastochloris sulfoviridis DSM 729.</title>
        <authorList>
            <person name="Meyer T.E."/>
            <person name="Kyndt J.A."/>
        </authorList>
    </citation>
    <scope>NUCLEOTIDE SEQUENCE [LARGE SCALE GENOMIC DNA]</scope>
    <source>
        <strain evidence="2 3">DSM 729</strain>
    </source>
</reference>
<dbReference type="OrthoDB" id="9808959at2"/>
<feature type="domain" description="Bro-N" evidence="1">
    <location>
        <begin position="10"/>
        <end position="110"/>
    </location>
</feature>
<evidence type="ECO:0000313" key="3">
    <source>
        <dbReference type="Proteomes" id="UP000323886"/>
    </source>
</evidence>